<sequence length="90" mass="9807">MPSAPLSPSCWYAPLAKRPHHPVHSHFISRNPDIATAGFVLLFVLLFISGAVAEWIKAVAFEAMKLGNQEQRAGRHPAGRFGVRSTDGSK</sequence>
<evidence type="ECO:0000313" key="4">
    <source>
        <dbReference type="Proteomes" id="UP001152320"/>
    </source>
</evidence>
<dbReference type="Proteomes" id="UP001152320">
    <property type="component" value="Unassembled WGS sequence"/>
</dbReference>
<name>A0A9Q1BBP8_HOLLE</name>
<keyword evidence="2" id="KW-0812">Transmembrane</keyword>
<evidence type="ECO:0000313" key="3">
    <source>
        <dbReference type="EMBL" id="KAJ8019264.1"/>
    </source>
</evidence>
<reference evidence="3" key="1">
    <citation type="submission" date="2021-10" db="EMBL/GenBank/DDBJ databases">
        <title>Tropical sea cucumber genome reveals ecological adaptation and Cuvierian tubules defense mechanism.</title>
        <authorList>
            <person name="Chen T."/>
        </authorList>
    </citation>
    <scope>NUCLEOTIDE SEQUENCE</scope>
    <source>
        <strain evidence="3">Nanhai2018</strain>
        <tissue evidence="3">Muscle</tissue>
    </source>
</reference>
<keyword evidence="2" id="KW-0472">Membrane</keyword>
<feature type="transmembrane region" description="Helical" evidence="2">
    <location>
        <begin position="34"/>
        <end position="56"/>
    </location>
</feature>
<evidence type="ECO:0000256" key="2">
    <source>
        <dbReference type="SAM" id="Phobius"/>
    </source>
</evidence>
<keyword evidence="4" id="KW-1185">Reference proteome</keyword>
<feature type="region of interest" description="Disordered" evidence="1">
    <location>
        <begin position="71"/>
        <end position="90"/>
    </location>
</feature>
<keyword evidence="2" id="KW-1133">Transmembrane helix</keyword>
<protein>
    <submittedName>
        <fullName evidence="3">Uncharacterized protein</fullName>
    </submittedName>
</protein>
<proteinExistence type="predicted"/>
<comment type="caution">
    <text evidence="3">The sequence shown here is derived from an EMBL/GenBank/DDBJ whole genome shotgun (WGS) entry which is preliminary data.</text>
</comment>
<accession>A0A9Q1BBP8</accession>
<evidence type="ECO:0000256" key="1">
    <source>
        <dbReference type="SAM" id="MobiDB-lite"/>
    </source>
</evidence>
<dbReference type="EMBL" id="JAIZAY010000045">
    <property type="protein sequence ID" value="KAJ8019264.1"/>
    <property type="molecule type" value="Genomic_DNA"/>
</dbReference>
<organism evidence="3 4">
    <name type="scientific">Holothuria leucospilota</name>
    <name type="common">Black long sea cucumber</name>
    <name type="synonym">Mertensiothuria leucospilota</name>
    <dbReference type="NCBI Taxonomy" id="206669"/>
    <lineage>
        <taxon>Eukaryota</taxon>
        <taxon>Metazoa</taxon>
        <taxon>Echinodermata</taxon>
        <taxon>Eleutherozoa</taxon>
        <taxon>Echinozoa</taxon>
        <taxon>Holothuroidea</taxon>
        <taxon>Aspidochirotacea</taxon>
        <taxon>Aspidochirotida</taxon>
        <taxon>Holothuriidae</taxon>
        <taxon>Holothuria</taxon>
    </lineage>
</organism>
<gene>
    <name evidence="3" type="ORF">HOLleu_42238</name>
</gene>
<dbReference type="AlphaFoldDB" id="A0A9Q1BBP8"/>